<dbReference type="RefSeq" id="WP_345670836.1">
    <property type="nucleotide sequence ID" value="NZ_BAABKC010000087.1"/>
</dbReference>
<dbReference type="Proteomes" id="UP001500124">
    <property type="component" value="Unassembled WGS sequence"/>
</dbReference>
<feature type="region of interest" description="Disordered" evidence="1">
    <location>
        <begin position="89"/>
        <end position="111"/>
    </location>
</feature>
<accession>A0ABP9L874</accession>
<gene>
    <name evidence="2" type="ORF">GCM10023336_55930</name>
</gene>
<dbReference type="EMBL" id="BAABKC010000087">
    <property type="protein sequence ID" value="GAA5070640.1"/>
    <property type="molecule type" value="Genomic_DNA"/>
</dbReference>
<keyword evidence="3" id="KW-1185">Reference proteome</keyword>
<protein>
    <submittedName>
        <fullName evidence="2">Uncharacterized protein</fullName>
    </submittedName>
</protein>
<evidence type="ECO:0000256" key="1">
    <source>
        <dbReference type="SAM" id="MobiDB-lite"/>
    </source>
</evidence>
<reference evidence="3" key="1">
    <citation type="journal article" date="2019" name="Int. J. Syst. Evol. Microbiol.">
        <title>The Global Catalogue of Microorganisms (GCM) 10K type strain sequencing project: providing services to taxonomists for standard genome sequencing and annotation.</title>
        <authorList>
            <consortium name="The Broad Institute Genomics Platform"/>
            <consortium name="The Broad Institute Genome Sequencing Center for Infectious Disease"/>
            <person name="Wu L."/>
            <person name="Ma J."/>
        </authorList>
    </citation>
    <scope>NUCLEOTIDE SEQUENCE [LARGE SCALE GENOMIC DNA]</scope>
    <source>
        <strain evidence="3">JCM 18410</strain>
    </source>
</reference>
<evidence type="ECO:0000313" key="3">
    <source>
        <dbReference type="Proteomes" id="UP001500124"/>
    </source>
</evidence>
<feature type="region of interest" description="Disordered" evidence="1">
    <location>
        <begin position="1"/>
        <end position="23"/>
    </location>
</feature>
<proteinExistence type="predicted"/>
<organism evidence="2 3">
    <name type="scientific">Streptomyces similanensis</name>
    <dbReference type="NCBI Taxonomy" id="1274988"/>
    <lineage>
        <taxon>Bacteria</taxon>
        <taxon>Bacillati</taxon>
        <taxon>Actinomycetota</taxon>
        <taxon>Actinomycetes</taxon>
        <taxon>Kitasatosporales</taxon>
        <taxon>Streptomycetaceae</taxon>
        <taxon>Streptomyces</taxon>
    </lineage>
</organism>
<comment type="caution">
    <text evidence="2">The sequence shown here is derived from an EMBL/GenBank/DDBJ whole genome shotgun (WGS) entry which is preliminary data.</text>
</comment>
<sequence length="111" mass="11901">MSELLPSPACPAAPSPATSWAQMLDPQDPPVVLATTLTVDGMEFAYGVSVDPRAWERISRDPAIRAGYEHSLRLKLAESIVERLAPPVTVQMPPALDETGARTGQNTAHPN</sequence>
<name>A0ABP9L874_9ACTN</name>
<evidence type="ECO:0000313" key="2">
    <source>
        <dbReference type="EMBL" id="GAA5070640.1"/>
    </source>
</evidence>
<feature type="compositionally biased region" description="Polar residues" evidence="1">
    <location>
        <begin position="102"/>
        <end position="111"/>
    </location>
</feature>